<keyword evidence="2" id="KW-1185">Reference proteome</keyword>
<dbReference type="EMBL" id="KM359505">
    <property type="protein sequence ID" value="AIR93614.1"/>
    <property type="molecule type" value="Genomic_DNA"/>
</dbReference>
<protein>
    <submittedName>
        <fullName evidence="1">Uncharacterized protein</fullName>
    </submittedName>
</protein>
<evidence type="ECO:0000313" key="2">
    <source>
        <dbReference type="Proteomes" id="UP000207741"/>
    </source>
</evidence>
<evidence type="ECO:0000313" key="1">
    <source>
        <dbReference type="EMBL" id="AIR93614.1"/>
    </source>
</evidence>
<name>A0A0K0KWU0_9CAUD</name>
<reference evidence="2" key="1">
    <citation type="submission" date="2014-08" db="EMBL/GenBank/DDBJ databases">
        <authorList>
            <person name="Edwards T."/>
        </authorList>
    </citation>
    <scope>NUCLEOTIDE SEQUENCE [LARGE SCALE GENOMIC DNA]</scope>
</reference>
<dbReference type="GeneID" id="26640125"/>
<dbReference type="Proteomes" id="UP000207741">
    <property type="component" value="Segment"/>
</dbReference>
<proteinExistence type="predicted"/>
<dbReference type="RefSeq" id="YP_009213581.1">
    <property type="nucleotide sequence ID" value="NC_028955.1"/>
</dbReference>
<organism evidence="1 2">
    <name type="scientific">Prochlorococcus phage P-TIM68</name>
    <dbReference type="NCBI Taxonomy" id="1542477"/>
    <lineage>
        <taxon>Viruses</taxon>
        <taxon>Duplodnaviria</taxon>
        <taxon>Heunggongvirae</taxon>
        <taxon>Uroviricota</taxon>
        <taxon>Caudoviricetes</taxon>
        <taxon>Pantevenvirales</taxon>
        <taxon>Kyanoviridae</taxon>
        <taxon>Haifavirus</taxon>
        <taxon>Haifavirus tim68</taxon>
    </lineage>
</organism>
<accession>A0A0K0KWU0</accession>
<sequence>MSKFTYNLTSDEDQVLLDMIQYFDDLGLPDHIDSKAFESLSDKFFKNV</sequence>
<dbReference type="KEGG" id="vg:26640125"/>